<dbReference type="OrthoDB" id="285364at2"/>
<accession>A0A4R9J598</accession>
<protein>
    <submittedName>
        <fullName evidence="1">Uncharacterized protein</fullName>
    </submittedName>
</protein>
<dbReference type="RefSeq" id="WP_135616066.1">
    <property type="nucleotide sequence ID" value="NZ_RQFY01000007.1"/>
</dbReference>
<sequence>MRKIAKINITMKLVNEKFYSIEMERSPVKYARLMGFVSGRERREICKLEGKWEWEPVADSEIMIEDYRAIEWPDLLPDYYEGKYFIFSDPFFNFIHSLGIPYCRGFNVSILSPYPKGLPIDDMPNYYLMNTDSISGGRLIHDPPLVYHQKICPECGQRRVDVKSISIPRKSFVDPLSWNGIMLFSIKSRLYCTEEFVKLIRKSDFTNIRFTLY</sequence>
<keyword evidence="2" id="KW-1185">Reference proteome</keyword>
<name>A0A4R9J598_9LEPT</name>
<dbReference type="AlphaFoldDB" id="A0A4R9J598"/>
<comment type="caution">
    <text evidence="1">The sequence shown here is derived from an EMBL/GenBank/DDBJ whole genome shotgun (WGS) entry which is preliminary data.</text>
</comment>
<organism evidence="1 2">
    <name type="scientific">Leptospira koniambonensis</name>
    <dbReference type="NCBI Taxonomy" id="2484950"/>
    <lineage>
        <taxon>Bacteria</taxon>
        <taxon>Pseudomonadati</taxon>
        <taxon>Spirochaetota</taxon>
        <taxon>Spirochaetia</taxon>
        <taxon>Leptospirales</taxon>
        <taxon>Leptospiraceae</taxon>
        <taxon>Leptospira</taxon>
    </lineage>
</organism>
<dbReference type="Proteomes" id="UP000297871">
    <property type="component" value="Unassembled WGS sequence"/>
</dbReference>
<dbReference type="EMBL" id="RQFY01000007">
    <property type="protein sequence ID" value="TGL31310.1"/>
    <property type="molecule type" value="Genomic_DNA"/>
</dbReference>
<evidence type="ECO:0000313" key="2">
    <source>
        <dbReference type="Proteomes" id="UP000297871"/>
    </source>
</evidence>
<proteinExistence type="predicted"/>
<reference evidence="1" key="1">
    <citation type="journal article" date="2019" name="PLoS Negl. Trop. Dis.">
        <title>Revisiting the worldwide diversity of Leptospira species in the environment.</title>
        <authorList>
            <person name="Vincent A.T."/>
            <person name="Schiettekatte O."/>
            <person name="Bourhy P."/>
            <person name="Veyrier F.J."/>
            <person name="Picardeau M."/>
        </authorList>
    </citation>
    <scope>NUCLEOTIDE SEQUENCE [LARGE SCALE GENOMIC DNA]</scope>
    <source>
        <strain evidence="1">201800265</strain>
    </source>
</reference>
<evidence type="ECO:0000313" key="1">
    <source>
        <dbReference type="EMBL" id="TGL31310.1"/>
    </source>
</evidence>
<gene>
    <name evidence="1" type="ORF">EHQ52_15340</name>
</gene>